<evidence type="ECO:0000313" key="9">
    <source>
        <dbReference type="EMBL" id="GBE77897.1"/>
    </source>
</evidence>
<feature type="domain" description="GRIP" evidence="8">
    <location>
        <begin position="915"/>
        <end position="963"/>
    </location>
</feature>
<dbReference type="InterPro" id="IPR000237">
    <property type="entry name" value="GRIP_dom"/>
</dbReference>
<dbReference type="GO" id="GO:0005794">
    <property type="term" value="C:Golgi apparatus"/>
    <property type="evidence" value="ECO:0007669"/>
    <property type="project" value="TreeGrafter"/>
</dbReference>
<dbReference type="PANTHER" id="PTHR23157:SF25">
    <property type="entry name" value="GRIP AND COILED-COIL DOMAIN-CONTAINING PROTEIN 1"/>
    <property type="match status" value="1"/>
</dbReference>
<evidence type="ECO:0000256" key="7">
    <source>
        <dbReference type="SAM" id="MobiDB-lite"/>
    </source>
</evidence>
<feature type="compositionally biased region" description="Low complexity" evidence="7">
    <location>
        <begin position="105"/>
        <end position="122"/>
    </location>
</feature>
<feature type="region of interest" description="Disordered" evidence="7">
    <location>
        <begin position="219"/>
        <end position="248"/>
    </location>
</feature>
<evidence type="ECO:0000313" key="10">
    <source>
        <dbReference type="Proteomes" id="UP000287166"/>
    </source>
</evidence>
<dbReference type="Pfam" id="PF01465">
    <property type="entry name" value="GRIP"/>
    <property type="match status" value="1"/>
</dbReference>
<dbReference type="InParanoid" id="A0A401G6X0"/>
<feature type="compositionally biased region" description="Basic and acidic residues" evidence="7">
    <location>
        <begin position="20"/>
        <end position="33"/>
    </location>
</feature>
<dbReference type="SMART" id="SM00755">
    <property type="entry name" value="Grip"/>
    <property type="match status" value="1"/>
</dbReference>
<accession>A0A401G6X0</accession>
<feature type="region of interest" description="Disordered" evidence="7">
    <location>
        <begin position="878"/>
        <end position="916"/>
    </location>
</feature>
<feature type="compositionally biased region" description="Low complexity" evidence="7">
    <location>
        <begin position="34"/>
        <end position="48"/>
    </location>
</feature>
<organism evidence="9 10">
    <name type="scientific">Sparassis crispa</name>
    <dbReference type="NCBI Taxonomy" id="139825"/>
    <lineage>
        <taxon>Eukaryota</taxon>
        <taxon>Fungi</taxon>
        <taxon>Dikarya</taxon>
        <taxon>Basidiomycota</taxon>
        <taxon>Agaricomycotina</taxon>
        <taxon>Agaricomycetes</taxon>
        <taxon>Polyporales</taxon>
        <taxon>Sparassidaceae</taxon>
        <taxon>Sparassis</taxon>
    </lineage>
</organism>
<keyword evidence="3" id="KW-0963">Cytoplasm</keyword>
<evidence type="ECO:0000256" key="5">
    <source>
        <dbReference type="ARBA" id="ARBA00023136"/>
    </source>
</evidence>
<reference evidence="9 10" key="1">
    <citation type="journal article" date="2018" name="Sci. Rep.">
        <title>Genome sequence of the cauliflower mushroom Sparassis crispa (Hanabiratake) and its association with beneficial usage.</title>
        <authorList>
            <person name="Kiyama R."/>
            <person name="Furutani Y."/>
            <person name="Kawaguchi K."/>
            <person name="Nakanishi T."/>
        </authorList>
    </citation>
    <scope>NUCLEOTIDE SEQUENCE [LARGE SCALE GENOMIC DNA]</scope>
</reference>
<evidence type="ECO:0000259" key="8">
    <source>
        <dbReference type="PROSITE" id="PS50913"/>
    </source>
</evidence>
<feature type="coiled-coil region" evidence="6">
    <location>
        <begin position="816"/>
        <end position="871"/>
    </location>
</feature>
<evidence type="ECO:0000256" key="2">
    <source>
        <dbReference type="ARBA" id="ARBA00004496"/>
    </source>
</evidence>
<keyword evidence="10" id="KW-1185">Reference proteome</keyword>
<dbReference type="GeneID" id="38774814"/>
<dbReference type="Gene3D" id="1.10.220.60">
    <property type="entry name" value="GRIP domain"/>
    <property type="match status" value="1"/>
</dbReference>
<dbReference type="STRING" id="139825.A0A401G6X0"/>
<feature type="region of interest" description="Disordered" evidence="7">
    <location>
        <begin position="1"/>
        <end position="143"/>
    </location>
</feature>
<sequence>MFSQFSHIRQAVESLAQHSSKQDSSTEDRHGRSSLESLGRGSISSSPLADSALSNIKKTLGPQRPGSPGGSRRVSSPSSESATRSAQRTTLEDRLRAKFAIGDVSTPTSPIPSSRSSPASTSMFVTNHPLSPTSTPLPETPAPQAVLKDPLSPTSTPLPDSPVLSPTVAIDSPLPMMLDASAPPFLHSVSPAPSLDSIIATESANASVEVLPHHDGTASLADSIEDLPGDHILQDGHAPEGELSHGGVPLEQDAAAPVQNIAGEEPSPKPYEPADDSVTRDGVSSAGVTTIDQVTSSSESAPSTCEPSSHEDPQQFHITPVSSLNGGAVDSELLNGEFPDGDITHASAEVNVTVELDIDALQKRLKLVEHRFSDVSTSFKRLQAEKLAADRVLQELTPVESVQEADALRDYLQNINFKAEMAQDEIKRLTGKLTRQDERIEELRDIHRLESKSQSDLIERLRGQVDEAEALLKASQDSTAQVEEASAMQKFEVDRLHSEVERLKGLAKEEEEKRVKAIALLKTVRQKLVRAEKERDESLREVLSIKEKDKEDREREKGEKVELQREIEKVNAERETAIVGLRAQFDKEVAGVKDRYEKEIAALRNQAEIEAVTTKTSHMKELDVKVLRISQLESSVEGLSIEKDNLFDQLQLRQAELESARSHLESLEGQSTEYQFQLREADDQVALLTEELADIRREQETRGHISGPSAEEVTRILSAAEAKYESRISELRQRLTATERERDEGEAEWSRKLSGKVSELETLKTALSASSRHEEEESEDVNALKGEVLTLKEDIRAYEIMVSELRTQAGKVTELEDAAKSQLAELSSRAAALQQSLDDSRGREMQLRAHNKTLREELRKVQSSAALLEKQRNPGVGYWASRQDVTTESRSPRSSVSDLTLRDSSSRPESPTTVRSDEELNVEYLRNVILQFLEHKEMRPHLVRILSTILRFTPQETRRLLSKV</sequence>
<keyword evidence="4 6" id="KW-0175">Coiled coil</keyword>
<dbReference type="PANTHER" id="PTHR23157">
    <property type="entry name" value="GRIP AND COILED-COIL DOMAIN-CONTAINING PROTEIN 1"/>
    <property type="match status" value="1"/>
</dbReference>
<evidence type="ECO:0000256" key="3">
    <source>
        <dbReference type="ARBA" id="ARBA00022490"/>
    </source>
</evidence>
<proteinExistence type="predicted"/>
<dbReference type="OrthoDB" id="1926336at2759"/>
<dbReference type="Proteomes" id="UP000287166">
    <property type="component" value="Unassembled WGS sequence"/>
</dbReference>
<dbReference type="InterPro" id="IPR051952">
    <property type="entry name" value="Golgi-autophagy_related"/>
</dbReference>
<dbReference type="PROSITE" id="PS50913">
    <property type="entry name" value="GRIP"/>
    <property type="match status" value="1"/>
</dbReference>
<dbReference type="EMBL" id="BFAD01000001">
    <property type="protein sequence ID" value="GBE77897.1"/>
    <property type="molecule type" value="Genomic_DNA"/>
</dbReference>
<dbReference type="RefSeq" id="XP_027608810.1">
    <property type="nucleotide sequence ID" value="XM_027753009.1"/>
</dbReference>
<evidence type="ECO:0000256" key="1">
    <source>
        <dbReference type="ARBA" id="ARBA00004184"/>
    </source>
</evidence>
<feature type="compositionally biased region" description="Polar residues" evidence="7">
    <location>
        <begin position="286"/>
        <end position="307"/>
    </location>
</feature>
<name>A0A401G6X0_9APHY</name>
<comment type="subcellular location">
    <subcellularLocation>
        <location evidence="2">Cytoplasm</location>
    </subcellularLocation>
    <subcellularLocation>
        <location evidence="1">Endomembrane system</location>
        <topology evidence="1">Peripheral membrane protein</topology>
    </subcellularLocation>
</comment>
<feature type="compositionally biased region" description="Low complexity" evidence="7">
    <location>
        <begin position="61"/>
        <end position="85"/>
    </location>
</feature>
<dbReference type="AlphaFoldDB" id="A0A401G6X0"/>
<comment type="caution">
    <text evidence="9">The sequence shown here is derived from an EMBL/GenBank/DDBJ whole genome shotgun (WGS) entry which is preliminary data.</text>
</comment>
<protein>
    <submittedName>
        <fullName evidence="9">Laminin subunit alpha-2</fullName>
    </submittedName>
</protein>
<keyword evidence="5" id="KW-0472">Membrane</keyword>
<feature type="coiled-coil region" evidence="6">
    <location>
        <begin position="412"/>
        <end position="748"/>
    </location>
</feature>
<evidence type="ECO:0000256" key="6">
    <source>
        <dbReference type="SAM" id="Coils"/>
    </source>
</evidence>
<gene>
    <name evidence="9" type="ORF">SCP_0107790</name>
</gene>
<feature type="compositionally biased region" description="Basic and acidic residues" evidence="7">
    <location>
        <begin position="228"/>
        <end position="243"/>
    </location>
</feature>
<feature type="region of interest" description="Disordered" evidence="7">
    <location>
        <begin position="261"/>
        <end position="314"/>
    </location>
</feature>
<evidence type="ECO:0000256" key="4">
    <source>
        <dbReference type="ARBA" id="ARBA00023054"/>
    </source>
</evidence>